<evidence type="ECO:0000313" key="4">
    <source>
        <dbReference type="Proteomes" id="UP000345527"/>
    </source>
</evidence>
<dbReference type="Proteomes" id="UP000345527">
    <property type="component" value="Unassembled WGS sequence"/>
</dbReference>
<gene>
    <name evidence="3" type="ORF">EM848_08185</name>
    <name evidence="2" type="ORF">EMO90_05505</name>
</gene>
<dbReference type="OrthoDB" id="3231076at2"/>
<feature type="chain" id="PRO_5039431496" description="Lipoprotein" evidence="1">
    <location>
        <begin position="25"/>
        <end position="215"/>
    </location>
</feature>
<dbReference type="EMBL" id="RZNZ01000006">
    <property type="protein sequence ID" value="KAA8820923.1"/>
    <property type="molecule type" value="Genomic_DNA"/>
</dbReference>
<dbReference type="EMBL" id="RZOA01000016">
    <property type="protein sequence ID" value="KAA8822691.1"/>
    <property type="molecule type" value="Genomic_DNA"/>
</dbReference>
<proteinExistence type="predicted"/>
<evidence type="ECO:0000313" key="2">
    <source>
        <dbReference type="EMBL" id="KAA8820923.1"/>
    </source>
</evidence>
<evidence type="ECO:0000313" key="5">
    <source>
        <dbReference type="Proteomes" id="UP000374630"/>
    </source>
</evidence>
<sequence length="215" mass="23937">MKKINRCVIMVVMLVLLVSCSSGNSPQSSQVNQGTRFLKNVDITAYQQEIDAIVTGSVDNEYLKAIVADDALTADEMNEFNRRVKQCYAQRGYNFSYDVNSGNSTVSRLDGQSVEVSLEDLDNVTYKCSDDTGYSRLVVKYASAVYNPKNLDLKPYVVKCLIDHGLADQSYSIADYVHDSQQRSGPFEVLDDESADVQKRNQTSVCVRDPLGNVE</sequence>
<evidence type="ECO:0008006" key="6">
    <source>
        <dbReference type="Google" id="ProtNLM"/>
    </source>
</evidence>
<name>A0A5J5DW38_9BIFI</name>
<dbReference type="AlphaFoldDB" id="A0A5J5DW38"/>
<evidence type="ECO:0000256" key="1">
    <source>
        <dbReference type="SAM" id="SignalP"/>
    </source>
</evidence>
<accession>A0A5J5DW38</accession>
<dbReference type="PROSITE" id="PS51257">
    <property type="entry name" value="PROKAR_LIPOPROTEIN"/>
    <property type="match status" value="1"/>
</dbReference>
<dbReference type="Proteomes" id="UP000374630">
    <property type="component" value="Unassembled WGS sequence"/>
</dbReference>
<feature type="signal peptide" evidence="1">
    <location>
        <begin position="1"/>
        <end position="24"/>
    </location>
</feature>
<keyword evidence="1" id="KW-0732">Signal</keyword>
<organism evidence="3 4">
    <name type="scientific">Bifidobacterium vespertilionis</name>
    <dbReference type="NCBI Taxonomy" id="2562524"/>
    <lineage>
        <taxon>Bacteria</taxon>
        <taxon>Bacillati</taxon>
        <taxon>Actinomycetota</taxon>
        <taxon>Actinomycetes</taxon>
        <taxon>Bifidobacteriales</taxon>
        <taxon>Bifidobacteriaceae</taxon>
        <taxon>Bifidobacterium</taxon>
    </lineage>
</organism>
<comment type="caution">
    <text evidence="3">The sequence shown here is derived from an EMBL/GenBank/DDBJ whole genome shotgun (WGS) entry which is preliminary data.</text>
</comment>
<keyword evidence="5" id="KW-1185">Reference proteome</keyword>
<dbReference type="RefSeq" id="WP_150354449.1">
    <property type="nucleotide sequence ID" value="NZ_RZNZ01000006.1"/>
</dbReference>
<reference evidence="4 5" key="1">
    <citation type="journal article" date="2019" name="Syst. Appl. Microbiol.">
        <title>Characterization of Bifidobacterium species in feaces of the Egyptian fruit bat: Description of B. vespertilionis sp. nov. and B. rousetti sp. nov.</title>
        <authorList>
            <person name="Modesto M."/>
            <person name="Satti M."/>
            <person name="Watanabe K."/>
            <person name="Puglisi E."/>
            <person name="Morelli L."/>
            <person name="Huang C.-H."/>
            <person name="Liou J.-S."/>
            <person name="Miyashita M."/>
            <person name="Tamura T."/>
            <person name="Saito S."/>
            <person name="Mori K."/>
            <person name="Huang L."/>
            <person name="Sciavilla P."/>
            <person name="Sandri C."/>
            <person name="Spiezio C."/>
            <person name="Vitali F."/>
            <person name="Cavalieri D."/>
            <person name="Perpetuini G."/>
            <person name="Tofalo R."/>
            <person name="Bonetti A."/>
            <person name="Arita M."/>
            <person name="Mattarelli P."/>
        </authorList>
    </citation>
    <scope>NUCLEOTIDE SEQUENCE [LARGE SCALE GENOMIC DNA]</scope>
    <source>
        <strain evidence="2 5">RST16</strain>
        <strain evidence="3 4">RST8</strain>
    </source>
</reference>
<protein>
    <recommendedName>
        <fullName evidence="6">Lipoprotein</fullName>
    </recommendedName>
</protein>
<evidence type="ECO:0000313" key="3">
    <source>
        <dbReference type="EMBL" id="KAA8822691.1"/>
    </source>
</evidence>